<feature type="compositionally biased region" description="Polar residues" evidence="1">
    <location>
        <begin position="50"/>
        <end position="68"/>
    </location>
</feature>
<reference evidence="3 4" key="1">
    <citation type="journal article" date="2017" name="Int. J. Syst. Evol. Microbiol.">
        <title>Kushneria konosiri sp. nov., isolated from the Korean salt-fermented seafood Daemi-jeot.</title>
        <authorList>
            <person name="Yun J.H."/>
            <person name="Park S.K."/>
            <person name="Lee J.Y."/>
            <person name="Jung M.J."/>
            <person name="Bae J.W."/>
        </authorList>
    </citation>
    <scope>NUCLEOTIDE SEQUENCE [LARGE SCALE GENOMIC DNA]</scope>
    <source>
        <strain evidence="3 4">X49</strain>
    </source>
</reference>
<feature type="compositionally biased region" description="Basic and acidic residues" evidence="1">
    <location>
        <begin position="1"/>
        <end position="12"/>
    </location>
</feature>
<dbReference type="Proteomes" id="UP000250025">
    <property type="component" value="Chromosome"/>
</dbReference>
<feature type="compositionally biased region" description="Low complexity" evidence="1">
    <location>
        <begin position="38"/>
        <end position="49"/>
    </location>
</feature>
<feature type="compositionally biased region" description="Low complexity" evidence="1">
    <location>
        <begin position="130"/>
        <end position="146"/>
    </location>
</feature>
<keyword evidence="2" id="KW-0472">Membrane</keyword>
<feature type="region of interest" description="Disordered" evidence="1">
    <location>
        <begin position="126"/>
        <end position="151"/>
    </location>
</feature>
<dbReference type="RefSeq" id="WP_086621499.1">
    <property type="nucleotide sequence ID" value="NZ_CP021323.1"/>
</dbReference>
<feature type="transmembrane region" description="Helical" evidence="2">
    <location>
        <begin position="91"/>
        <end position="114"/>
    </location>
</feature>
<feature type="compositionally biased region" description="Low complexity" evidence="1">
    <location>
        <begin position="406"/>
        <end position="440"/>
    </location>
</feature>
<feature type="region of interest" description="Disordered" evidence="1">
    <location>
        <begin position="1"/>
        <end position="86"/>
    </location>
</feature>
<dbReference type="Pfam" id="PF04375">
    <property type="entry name" value="HemX"/>
    <property type="match status" value="1"/>
</dbReference>
<sequence length="440" mass="48039">MSKQENDNDDRSNASSGSASTGDASIHGAATGTGTGGAAENAAVTGENARTGSMTGPGSAQSGVSSSGRPFEPGDMRPEHRPRQKGGRRSILLPVLLVLLLLALAALGFGAWLFEQQRNAMDQLRQDVNQVQQSSSQSSREVSSALESRDQRLGQLQSKLQENDQALSRVMEELTRSQQTDERQWQNAEIEYLLRMANQRLQLERDISGAQSLLETADQRLQQIDNPAQLPVRRAIASELSELKSLPEVDRNGLFLTLSAMADRVDELPLSQESEALAAQKDDGSLFTGGWREQLSRMGTQLKDLVTVRRHDEPLEALITPAQEGYLRQNVRLLLEQAQLGVMRSNQAIYQDSLERAGTLITTYFRTDDSNVQRLREQIQSLSQRNISPELPDISGSINALERLQQARQSGQSGQSSQNGQSSQSGQNNQGSQSGQGASS</sequence>
<feature type="compositionally biased region" description="Low complexity" evidence="1">
    <location>
        <begin position="13"/>
        <end position="30"/>
    </location>
</feature>
<dbReference type="PANTHER" id="PTHR38043">
    <property type="entry name" value="PROTEIN HEMX"/>
    <property type="match status" value="1"/>
</dbReference>
<accession>A0A2Z2H5X7</accession>
<evidence type="ECO:0000313" key="3">
    <source>
        <dbReference type="EMBL" id="ARS52744.1"/>
    </source>
</evidence>
<keyword evidence="4" id="KW-1185">Reference proteome</keyword>
<feature type="region of interest" description="Disordered" evidence="1">
    <location>
        <begin position="383"/>
        <end position="440"/>
    </location>
</feature>
<evidence type="ECO:0000313" key="4">
    <source>
        <dbReference type="Proteomes" id="UP000250025"/>
    </source>
</evidence>
<dbReference type="KEGG" id="kus:B9G99_07530"/>
<protein>
    <recommendedName>
        <fullName evidence="5">Heme biosynthesis operon protein HemX</fullName>
    </recommendedName>
</protein>
<keyword evidence="2" id="KW-0812">Transmembrane</keyword>
<dbReference type="OrthoDB" id="5739852at2"/>
<evidence type="ECO:0000256" key="2">
    <source>
        <dbReference type="SAM" id="Phobius"/>
    </source>
</evidence>
<dbReference type="InterPro" id="IPR007470">
    <property type="entry name" value="HemX"/>
</dbReference>
<feature type="compositionally biased region" description="Basic and acidic residues" evidence="1">
    <location>
        <begin position="72"/>
        <end position="81"/>
    </location>
</feature>
<dbReference type="PANTHER" id="PTHR38043:SF1">
    <property type="entry name" value="PROTEIN HEMX"/>
    <property type="match status" value="1"/>
</dbReference>
<dbReference type="AlphaFoldDB" id="A0A2Z2H5X7"/>
<organism evidence="3 4">
    <name type="scientific">Kushneria konosiri</name>
    <dbReference type="NCBI Taxonomy" id="698828"/>
    <lineage>
        <taxon>Bacteria</taxon>
        <taxon>Pseudomonadati</taxon>
        <taxon>Pseudomonadota</taxon>
        <taxon>Gammaproteobacteria</taxon>
        <taxon>Oceanospirillales</taxon>
        <taxon>Halomonadaceae</taxon>
        <taxon>Kushneria</taxon>
    </lineage>
</organism>
<evidence type="ECO:0008006" key="5">
    <source>
        <dbReference type="Google" id="ProtNLM"/>
    </source>
</evidence>
<keyword evidence="2" id="KW-1133">Transmembrane helix</keyword>
<gene>
    <name evidence="3" type="ORF">B9G99_07530</name>
</gene>
<proteinExistence type="predicted"/>
<dbReference type="EMBL" id="CP021323">
    <property type="protein sequence ID" value="ARS52744.1"/>
    <property type="molecule type" value="Genomic_DNA"/>
</dbReference>
<name>A0A2Z2H5X7_9GAMM</name>
<evidence type="ECO:0000256" key="1">
    <source>
        <dbReference type="SAM" id="MobiDB-lite"/>
    </source>
</evidence>